<accession>A0A922LBP9</accession>
<keyword evidence="1" id="KW-0812">Transmembrane</keyword>
<dbReference type="EMBL" id="ASGP02000001">
    <property type="protein sequence ID" value="KAH9529853.1"/>
    <property type="molecule type" value="Genomic_DNA"/>
</dbReference>
<dbReference type="Proteomes" id="UP000790347">
    <property type="component" value="Unassembled WGS sequence"/>
</dbReference>
<proteinExistence type="predicted"/>
<keyword evidence="1" id="KW-1133">Transmembrane helix</keyword>
<reference evidence="2" key="1">
    <citation type="submission" date="2013-05" db="EMBL/GenBank/DDBJ databases">
        <authorList>
            <person name="Yim A.K.Y."/>
            <person name="Chan T.F."/>
            <person name="Ji K.M."/>
            <person name="Liu X.Y."/>
            <person name="Zhou J.W."/>
            <person name="Li R.Q."/>
            <person name="Yang K.Y."/>
            <person name="Li J."/>
            <person name="Li M."/>
            <person name="Law P.T.W."/>
            <person name="Wu Y.L."/>
            <person name="Cai Z.L."/>
            <person name="Qin H."/>
            <person name="Bao Y."/>
            <person name="Leung R.K.K."/>
            <person name="Ng P.K.S."/>
            <person name="Zou J."/>
            <person name="Zhong X.J."/>
            <person name="Ran P.X."/>
            <person name="Zhong N.S."/>
            <person name="Liu Z.G."/>
            <person name="Tsui S.K.W."/>
        </authorList>
    </citation>
    <scope>NUCLEOTIDE SEQUENCE</scope>
    <source>
        <strain evidence="2">Derf</strain>
        <tissue evidence="2">Whole organism</tissue>
    </source>
</reference>
<dbReference type="AlphaFoldDB" id="A0A922LBP9"/>
<evidence type="ECO:0000313" key="2">
    <source>
        <dbReference type="EMBL" id="KAH9529853.1"/>
    </source>
</evidence>
<evidence type="ECO:0000313" key="3">
    <source>
        <dbReference type="Proteomes" id="UP000790347"/>
    </source>
</evidence>
<comment type="caution">
    <text evidence="2">The sequence shown here is derived from an EMBL/GenBank/DDBJ whole genome shotgun (WGS) entry which is preliminary data.</text>
</comment>
<gene>
    <name evidence="2" type="ORF">DERF_003711</name>
</gene>
<sequence>MGDDDLRCSLRFLAVYRIVSNCLLSGEPIIPAIRVCNNRNKDPSGVVFCLSVVAVVVFVLQSSSSSSSSSTSTTSHTKPLLLNLATIIL</sequence>
<reference evidence="2" key="2">
    <citation type="journal article" date="2022" name="Res Sq">
        <title>Comparative Genomics Reveals Insights into the Divergent Evolution of Astigmatic Mites and Household Pest Adaptations.</title>
        <authorList>
            <person name="Xiong Q."/>
            <person name="Wan A.T.-Y."/>
            <person name="Liu X.-Y."/>
            <person name="Fung C.S.-H."/>
            <person name="Xiao X."/>
            <person name="Malainual N."/>
            <person name="Hou J."/>
            <person name="Wang L."/>
            <person name="Wang M."/>
            <person name="Yang K."/>
            <person name="Cui Y."/>
            <person name="Leung E."/>
            <person name="Nong W."/>
            <person name="Shin S.-K."/>
            <person name="Au S."/>
            <person name="Jeong K.Y."/>
            <person name="Chew F.T."/>
            <person name="Hui J."/>
            <person name="Leung T.F."/>
            <person name="Tungtrongchitr A."/>
            <person name="Zhong N."/>
            <person name="Liu Z."/>
            <person name="Tsui S."/>
        </authorList>
    </citation>
    <scope>NUCLEOTIDE SEQUENCE</scope>
    <source>
        <strain evidence="2">Derf</strain>
        <tissue evidence="2">Whole organism</tissue>
    </source>
</reference>
<protein>
    <submittedName>
        <fullName evidence="2">Uncharacterized protein</fullName>
    </submittedName>
</protein>
<name>A0A922LBP9_DERFA</name>
<keyword evidence="3" id="KW-1185">Reference proteome</keyword>
<feature type="transmembrane region" description="Helical" evidence="1">
    <location>
        <begin position="43"/>
        <end position="60"/>
    </location>
</feature>
<keyword evidence="1" id="KW-0472">Membrane</keyword>
<organism evidence="2 3">
    <name type="scientific">Dermatophagoides farinae</name>
    <name type="common">American house dust mite</name>
    <dbReference type="NCBI Taxonomy" id="6954"/>
    <lineage>
        <taxon>Eukaryota</taxon>
        <taxon>Metazoa</taxon>
        <taxon>Ecdysozoa</taxon>
        <taxon>Arthropoda</taxon>
        <taxon>Chelicerata</taxon>
        <taxon>Arachnida</taxon>
        <taxon>Acari</taxon>
        <taxon>Acariformes</taxon>
        <taxon>Sarcoptiformes</taxon>
        <taxon>Astigmata</taxon>
        <taxon>Psoroptidia</taxon>
        <taxon>Analgoidea</taxon>
        <taxon>Pyroglyphidae</taxon>
        <taxon>Dermatophagoidinae</taxon>
        <taxon>Dermatophagoides</taxon>
    </lineage>
</organism>
<evidence type="ECO:0000256" key="1">
    <source>
        <dbReference type="SAM" id="Phobius"/>
    </source>
</evidence>